<evidence type="ECO:0008006" key="5">
    <source>
        <dbReference type="Google" id="ProtNLM"/>
    </source>
</evidence>
<feature type="region of interest" description="Disordered" evidence="1">
    <location>
        <begin position="21"/>
        <end position="53"/>
    </location>
</feature>
<dbReference type="EMBL" id="NCEB01000052">
    <property type="protein sequence ID" value="OYX29983.1"/>
    <property type="molecule type" value="Genomic_DNA"/>
</dbReference>
<name>A0A258FDW3_9CAUL</name>
<comment type="caution">
    <text evidence="3">The sequence shown here is derived from an EMBL/GenBank/DDBJ whole genome shotgun (WGS) entry which is preliminary data.</text>
</comment>
<accession>A0A258FDW3</accession>
<evidence type="ECO:0000313" key="4">
    <source>
        <dbReference type="Proteomes" id="UP000215595"/>
    </source>
</evidence>
<evidence type="ECO:0000313" key="3">
    <source>
        <dbReference type="EMBL" id="OYX29983.1"/>
    </source>
</evidence>
<evidence type="ECO:0000256" key="2">
    <source>
        <dbReference type="SAM" id="SignalP"/>
    </source>
</evidence>
<dbReference type="AlphaFoldDB" id="A0A258FDW3"/>
<dbReference type="PROSITE" id="PS51257">
    <property type="entry name" value="PROKAR_LIPOPROTEIN"/>
    <property type="match status" value="1"/>
</dbReference>
<sequence>MKRFWAVAVCVTAIGGLGACKGADTPDQTPAPVTAETGAPASTDPVSANAPQVSADPAALPIAEGAPSFAVLYPGGSVEGEPVIATGSAGPGGLVTYLTDAAPEAVIAFHRQKAEAAGLASVMAMNQGEARAYGAARDGDNLQVVASPTPEGRTSVQLSWSAAG</sequence>
<feature type="chain" id="PRO_5012333119" description="Lipoprotein" evidence="2">
    <location>
        <begin position="23"/>
        <end position="164"/>
    </location>
</feature>
<organism evidence="3 4">
    <name type="scientific">Brevundimonas subvibrioides</name>
    <dbReference type="NCBI Taxonomy" id="74313"/>
    <lineage>
        <taxon>Bacteria</taxon>
        <taxon>Pseudomonadati</taxon>
        <taxon>Pseudomonadota</taxon>
        <taxon>Alphaproteobacteria</taxon>
        <taxon>Caulobacterales</taxon>
        <taxon>Caulobacteraceae</taxon>
        <taxon>Brevundimonas</taxon>
    </lineage>
</organism>
<feature type="signal peptide" evidence="2">
    <location>
        <begin position="1"/>
        <end position="22"/>
    </location>
</feature>
<gene>
    <name evidence="3" type="ORF">B7Z01_15075</name>
</gene>
<proteinExistence type="predicted"/>
<protein>
    <recommendedName>
        <fullName evidence="5">Lipoprotein</fullName>
    </recommendedName>
</protein>
<keyword evidence="2" id="KW-0732">Signal</keyword>
<reference evidence="3 4" key="1">
    <citation type="submission" date="2017-03" db="EMBL/GenBank/DDBJ databases">
        <title>Lifting the veil on microbial sulfur biogeochemistry in mining wastewaters.</title>
        <authorList>
            <person name="Kantor R.S."/>
            <person name="Colenbrander Nelson T."/>
            <person name="Marshall S."/>
            <person name="Bennett D."/>
            <person name="Apte S."/>
            <person name="Camacho D."/>
            <person name="Thomas B.C."/>
            <person name="Warren L.A."/>
            <person name="Banfield J.F."/>
        </authorList>
    </citation>
    <scope>NUCLEOTIDE SEQUENCE [LARGE SCALE GENOMIC DNA]</scope>
    <source>
        <strain evidence="3">32-69-9</strain>
    </source>
</reference>
<dbReference type="Proteomes" id="UP000215595">
    <property type="component" value="Unassembled WGS sequence"/>
</dbReference>
<evidence type="ECO:0000256" key="1">
    <source>
        <dbReference type="SAM" id="MobiDB-lite"/>
    </source>
</evidence>